<name>A0A9D1MDK7_9FIRM</name>
<reference evidence="1" key="1">
    <citation type="submission" date="2020-10" db="EMBL/GenBank/DDBJ databases">
        <authorList>
            <person name="Gilroy R."/>
        </authorList>
    </citation>
    <scope>NUCLEOTIDE SEQUENCE</scope>
    <source>
        <strain evidence="1">USAMLcec3-3695</strain>
    </source>
</reference>
<reference evidence="1" key="2">
    <citation type="journal article" date="2021" name="PeerJ">
        <title>Extensive microbial diversity within the chicken gut microbiome revealed by metagenomics and culture.</title>
        <authorList>
            <person name="Gilroy R."/>
            <person name="Ravi A."/>
            <person name="Getino M."/>
            <person name="Pursley I."/>
            <person name="Horton D.L."/>
            <person name="Alikhan N.F."/>
            <person name="Baker D."/>
            <person name="Gharbi K."/>
            <person name="Hall N."/>
            <person name="Watson M."/>
            <person name="Adriaenssens E.M."/>
            <person name="Foster-Nyarko E."/>
            <person name="Jarju S."/>
            <person name="Secka A."/>
            <person name="Antonio M."/>
            <person name="Oren A."/>
            <person name="Chaudhuri R.R."/>
            <person name="La Ragione R."/>
            <person name="Hildebrand F."/>
            <person name="Pallen M.J."/>
        </authorList>
    </citation>
    <scope>NUCLEOTIDE SEQUENCE</scope>
    <source>
        <strain evidence="1">USAMLcec3-3695</strain>
    </source>
</reference>
<sequence>MNSAYVYLQLYRLFDENTPIPADCGKLCSAACCSGDDAGMFLFPGEAEVYKLLRPEGFKIELSDLEYDDNGKRRRTPILFCEGSCDRYERPLACRIFPLTPVLDDKGRIDIIVDPRAKSVCPLAKTMRVGEFDSGFVRAVRRSFLLLSKNRHVRAFLEEYTKYINEFNRFFG</sequence>
<gene>
    <name evidence="1" type="ORF">IAA61_10095</name>
</gene>
<organism evidence="1 2">
    <name type="scientific">Candidatus Ornithomonoglobus merdipullorum</name>
    <dbReference type="NCBI Taxonomy" id="2840895"/>
    <lineage>
        <taxon>Bacteria</taxon>
        <taxon>Bacillati</taxon>
        <taxon>Bacillota</taxon>
        <taxon>Clostridia</taxon>
        <taxon>Candidatus Ornithomonoglobus</taxon>
    </lineage>
</organism>
<dbReference type="AlphaFoldDB" id="A0A9D1MDK7"/>
<comment type="caution">
    <text evidence="1">The sequence shown here is derived from an EMBL/GenBank/DDBJ whole genome shotgun (WGS) entry which is preliminary data.</text>
</comment>
<evidence type="ECO:0000313" key="1">
    <source>
        <dbReference type="EMBL" id="HIU58143.1"/>
    </source>
</evidence>
<evidence type="ECO:0000313" key="2">
    <source>
        <dbReference type="Proteomes" id="UP000824109"/>
    </source>
</evidence>
<dbReference type="Proteomes" id="UP000824109">
    <property type="component" value="Unassembled WGS sequence"/>
</dbReference>
<dbReference type="EMBL" id="DVNB01000102">
    <property type="protein sequence ID" value="HIU58143.1"/>
    <property type="molecule type" value="Genomic_DNA"/>
</dbReference>
<proteinExistence type="predicted"/>
<accession>A0A9D1MDK7</accession>
<protein>
    <submittedName>
        <fullName evidence="1">Uncharacterized protein</fullName>
    </submittedName>
</protein>